<accession>A0A1T5D9L5</accession>
<evidence type="ECO:0000256" key="5">
    <source>
        <dbReference type="ARBA" id="ARBA00023295"/>
    </source>
</evidence>
<protein>
    <recommendedName>
        <fullName evidence="3">beta-N-acetylhexosaminidase</fullName>
        <ecNumber evidence="3">3.2.1.52</ecNumber>
    </recommendedName>
</protein>
<dbReference type="EC" id="3.2.1.52" evidence="3"/>
<dbReference type="STRING" id="572036.SAMN05661099_2233"/>
<organism evidence="7 8">
    <name type="scientific">Daejeonella lutea</name>
    <dbReference type="NCBI Taxonomy" id="572036"/>
    <lineage>
        <taxon>Bacteria</taxon>
        <taxon>Pseudomonadati</taxon>
        <taxon>Bacteroidota</taxon>
        <taxon>Sphingobacteriia</taxon>
        <taxon>Sphingobacteriales</taxon>
        <taxon>Sphingobacteriaceae</taxon>
        <taxon>Daejeonella</taxon>
    </lineage>
</organism>
<gene>
    <name evidence="7" type="ORF">SAMN05661099_2233</name>
</gene>
<reference evidence="8" key="1">
    <citation type="submission" date="2017-02" db="EMBL/GenBank/DDBJ databases">
        <authorList>
            <person name="Varghese N."/>
            <person name="Submissions S."/>
        </authorList>
    </citation>
    <scope>NUCLEOTIDE SEQUENCE [LARGE SCALE GENOMIC DNA]</scope>
    <source>
        <strain evidence="8">DSM 22385</strain>
    </source>
</reference>
<evidence type="ECO:0000259" key="6">
    <source>
        <dbReference type="Pfam" id="PF00933"/>
    </source>
</evidence>
<feature type="domain" description="Glycoside hydrolase family 3 N-terminal" evidence="6">
    <location>
        <begin position="61"/>
        <end position="375"/>
    </location>
</feature>
<dbReference type="EMBL" id="FUYR01000002">
    <property type="protein sequence ID" value="SKB68301.1"/>
    <property type="molecule type" value="Genomic_DNA"/>
</dbReference>
<dbReference type="PRINTS" id="PR00133">
    <property type="entry name" value="GLHYDRLASE3"/>
</dbReference>
<evidence type="ECO:0000256" key="2">
    <source>
        <dbReference type="ARBA" id="ARBA00005336"/>
    </source>
</evidence>
<dbReference type="PROSITE" id="PS00775">
    <property type="entry name" value="GLYCOSYL_HYDROL_F3"/>
    <property type="match status" value="1"/>
</dbReference>
<comment type="catalytic activity">
    <reaction evidence="1">
        <text>Hydrolysis of terminal non-reducing N-acetyl-D-hexosamine residues in N-acetyl-beta-D-hexosaminides.</text>
        <dbReference type="EC" id="3.2.1.52"/>
    </reaction>
</comment>
<dbReference type="InterPro" id="IPR036881">
    <property type="entry name" value="Glyco_hydro_3_C_sf"/>
</dbReference>
<dbReference type="AlphaFoldDB" id="A0A1T5D9L5"/>
<dbReference type="SUPFAM" id="SSF51445">
    <property type="entry name" value="(Trans)glycosidases"/>
    <property type="match status" value="1"/>
</dbReference>
<keyword evidence="4" id="KW-0378">Hydrolase</keyword>
<dbReference type="Gene3D" id="3.40.50.1700">
    <property type="entry name" value="Glycoside hydrolase family 3 C-terminal domain"/>
    <property type="match status" value="1"/>
</dbReference>
<dbReference type="InterPro" id="IPR017853">
    <property type="entry name" value="GH"/>
</dbReference>
<keyword evidence="5" id="KW-0326">Glycosidase</keyword>
<dbReference type="InterPro" id="IPR036962">
    <property type="entry name" value="Glyco_hydro_3_N_sf"/>
</dbReference>
<dbReference type="GO" id="GO:0005975">
    <property type="term" value="P:carbohydrate metabolic process"/>
    <property type="evidence" value="ECO:0007669"/>
    <property type="project" value="InterPro"/>
</dbReference>
<evidence type="ECO:0000256" key="4">
    <source>
        <dbReference type="ARBA" id="ARBA00022801"/>
    </source>
</evidence>
<dbReference type="Gene3D" id="3.20.20.300">
    <property type="entry name" value="Glycoside hydrolase, family 3, N-terminal domain"/>
    <property type="match status" value="1"/>
</dbReference>
<dbReference type="PANTHER" id="PTHR30480">
    <property type="entry name" value="BETA-HEXOSAMINIDASE-RELATED"/>
    <property type="match status" value="1"/>
</dbReference>
<evidence type="ECO:0000256" key="3">
    <source>
        <dbReference type="ARBA" id="ARBA00012663"/>
    </source>
</evidence>
<comment type="similarity">
    <text evidence="2">Belongs to the glycosyl hydrolase 3 family.</text>
</comment>
<sequence length="583" mass="64331">MIFSLLSTDKPLMTTKFKTLLVIILFFLPALSIAQTQTSFIESLNAPNAWVDSVFKKLNKRERIAQLFMVRAHTDKGKAYEDSIAGVIKKENIGGVVFFQGGPGRQAILTNHYQSISKVPLLIAMDAEWGLGMRLDSTISYPYQMTLGAIQNNNLIYEMGRQVAMDFKRLGMHVNFAPDADINNNPKNPVIGYRSFGDNKYNVTAKVGAYMKGLQDNNVMVSLKHFPGHGDTDVDSHYDLPQLPFSRARLDSLEMYPFRELIKQGASGVMVAHMNIPALDNTKNLPSTLSKPIVTTILKEEMGFKGLVFSDAMGMKGVVKFFPNGEADVRGIIAGNDVIELSENSVRAVKLVRKAIRTNRLSWERIDESVKKILTAKYWVGLNNLQPLKTTNVVSELNRPESIALNQRLADAAVTILKSDSQIKGLDKNKKTAIITMGAGPSNTFHNMLKSDLDNSVHFILPKDASANDIANVNKELRNYDQIIVGIQDMRKRPPATLDYNNSMKLFIAELAKMNSIMVVFANPYTIAGLPGIEAAKTIVLNYQNSEEAQKASARVVSGKLKAGGKLPVSINASFTNGDGVVQ</sequence>
<name>A0A1T5D9L5_9SPHI</name>
<dbReference type="InterPro" id="IPR001764">
    <property type="entry name" value="Glyco_hydro_3_N"/>
</dbReference>
<dbReference type="PANTHER" id="PTHR30480:SF13">
    <property type="entry name" value="BETA-HEXOSAMINIDASE"/>
    <property type="match status" value="1"/>
</dbReference>
<keyword evidence="8" id="KW-1185">Reference proteome</keyword>
<dbReference type="Proteomes" id="UP000189981">
    <property type="component" value="Unassembled WGS sequence"/>
</dbReference>
<proteinExistence type="inferred from homology"/>
<dbReference type="GO" id="GO:0009254">
    <property type="term" value="P:peptidoglycan turnover"/>
    <property type="evidence" value="ECO:0007669"/>
    <property type="project" value="TreeGrafter"/>
</dbReference>
<evidence type="ECO:0000256" key="1">
    <source>
        <dbReference type="ARBA" id="ARBA00001231"/>
    </source>
</evidence>
<evidence type="ECO:0000313" key="7">
    <source>
        <dbReference type="EMBL" id="SKB68301.1"/>
    </source>
</evidence>
<dbReference type="GO" id="GO:0004563">
    <property type="term" value="F:beta-N-acetylhexosaminidase activity"/>
    <property type="evidence" value="ECO:0007669"/>
    <property type="project" value="UniProtKB-EC"/>
</dbReference>
<dbReference type="Pfam" id="PF00933">
    <property type="entry name" value="Glyco_hydro_3"/>
    <property type="match status" value="1"/>
</dbReference>
<evidence type="ECO:0000313" key="8">
    <source>
        <dbReference type="Proteomes" id="UP000189981"/>
    </source>
</evidence>
<dbReference type="InterPro" id="IPR050226">
    <property type="entry name" value="NagZ_Beta-hexosaminidase"/>
</dbReference>
<dbReference type="InterPro" id="IPR019800">
    <property type="entry name" value="Glyco_hydro_3_AS"/>
</dbReference>